<evidence type="ECO:0000313" key="4">
    <source>
        <dbReference type="Proteomes" id="UP000033411"/>
    </source>
</evidence>
<comment type="similarity">
    <text evidence="1">Belongs to the N-acylglucosamine 2-epimerase family.</text>
</comment>
<keyword evidence="4" id="KW-1185">Reference proteome</keyword>
<dbReference type="AlphaFoldDB" id="A0A0F5Q3T7"/>
<proteinExistence type="inferred from homology"/>
<reference evidence="3 4" key="1">
    <citation type="submission" date="2015-03" db="EMBL/GenBank/DDBJ databases">
        <authorList>
            <person name="Lepp D."/>
            <person name="Hassan Y.I."/>
            <person name="Li X.-Z."/>
            <person name="Zhou T."/>
        </authorList>
    </citation>
    <scope>NUCLEOTIDE SEQUENCE [LARGE SCALE GENOMIC DNA]</scope>
    <source>
        <strain evidence="3 4">E84</strain>
    </source>
</reference>
<dbReference type="Pfam" id="PF07221">
    <property type="entry name" value="GlcNAc_2-epim"/>
    <property type="match status" value="1"/>
</dbReference>
<dbReference type="STRING" id="1293439.WH87_17100"/>
<dbReference type="InterPro" id="IPR008928">
    <property type="entry name" value="6-hairpin_glycosidase_sf"/>
</dbReference>
<dbReference type="InterPro" id="IPR034116">
    <property type="entry name" value="AGE_dom"/>
</dbReference>
<dbReference type="EMBL" id="LANJ01000046">
    <property type="protein sequence ID" value="KKC35301.1"/>
    <property type="molecule type" value="Genomic_DNA"/>
</dbReference>
<name>A0A0F5Q3T7_9HYPH</name>
<organism evidence="3 4">
    <name type="scientific">Devosia epidermidihirudinis</name>
    <dbReference type="NCBI Taxonomy" id="1293439"/>
    <lineage>
        <taxon>Bacteria</taxon>
        <taxon>Pseudomonadati</taxon>
        <taxon>Pseudomonadota</taxon>
        <taxon>Alphaproteobacteria</taxon>
        <taxon>Hyphomicrobiales</taxon>
        <taxon>Devosiaceae</taxon>
        <taxon>Devosia</taxon>
    </lineage>
</organism>
<protein>
    <submittedName>
        <fullName evidence="3">N-acylglucosamine 2-epimerase</fullName>
    </submittedName>
</protein>
<dbReference type="SUPFAM" id="SSF48208">
    <property type="entry name" value="Six-hairpin glycosidases"/>
    <property type="match status" value="1"/>
</dbReference>
<dbReference type="InterPro" id="IPR012341">
    <property type="entry name" value="6hp_glycosidase-like_sf"/>
</dbReference>
<dbReference type="PANTHER" id="PTHR15108">
    <property type="entry name" value="N-ACYLGLUCOSAMINE-2-EPIMERASE"/>
    <property type="match status" value="1"/>
</dbReference>
<evidence type="ECO:0000256" key="2">
    <source>
        <dbReference type="ARBA" id="ARBA00023235"/>
    </source>
</evidence>
<accession>A0A0F5Q3T7</accession>
<sequence>MTYRSPEHLRHEIQSILDFYYPRSIDQEYGGYINQLLDDGTVFDRMTKHLVGTCRFVYIYSLGYLTFGDERYRDAAKHGLDFLRNVHRQPDGGYAWILQGRVVEDGTRFCYGHAFVLLAAAGAVKAGIDGAADYAREVYDLLEERFWDAEAQLYVDEIAAGDWSAVSPYRGQNCNMHMCEAMLAAYEATKDERFLDRAALLAKRICKDLADLSDGVVWEHYKTDWSHDWDYNKDDPKHLFKPYGYLPGHFTEWTKLLVILNRYRPEDWHIERAKHLFDVALAKSWDDVHGGMNYSYAPDGEILDTDRYHWVFSETFGGAALLALATGDDAYWQCYDKVWAYADKHFVDHSYGGWYRLLDRDGRKYSNQKSPPSKTDYHPLAACFEVIEALRLADHH</sequence>
<evidence type="ECO:0000256" key="1">
    <source>
        <dbReference type="ARBA" id="ARBA00008558"/>
    </source>
</evidence>
<gene>
    <name evidence="3" type="ORF">WH87_17100</name>
</gene>
<dbReference type="FunFam" id="1.50.10.10:FF:000057">
    <property type="entry name" value="N-acylglucosamine 2-epimerase"/>
    <property type="match status" value="1"/>
</dbReference>
<keyword evidence="2" id="KW-0413">Isomerase</keyword>
<dbReference type="GO" id="GO:0016853">
    <property type="term" value="F:isomerase activity"/>
    <property type="evidence" value="ECO:0007669"/>
    <property type="project" value="UniProtKB-KW"/>
</dbReference>
<evidence type="ECO:0000313" key="3">
    <source>
        <dbReference type="EMBL" id="KKC35301.1"/>
    </source>
</evidence>
<dbReference type="CDD" id="cd00249">
    <property type="entry name" value="AGE"/>
    <property type="match status" value="1"/>
</dbReference>
<dbReference type="Gene3D" id="1.50.10.10">
    <property type="match status" value="1"/>
</dbReference>
<comment type="caution">
    <text evidence="3">The sequence shown here is derived from an EMBL/GenBank/DDBJ whole genome shotgun (WGS) entry which is preliminary data.</text>
</comment>
<dbReference type="Proteomes" id="UP000033411">
    <property type="component" value="Unassembled WGS sequence"/>
</dbReference>
<dbReference type="RefSeq" id="WP_046138939.1">
    <property type="nucleotide sequence ID" value="NZ_LANJ01000046.1"/>
</dbReference>
<dbReference type="InterPro" id="IPR010819">
    <property type="entry name" value="AGE/CE"/>
</dbReference>
<dbReference type="PATRIC" id="fig|1293439.3.peg.3486"/>
<dbReference type="GO" id="GO:0005975">
    <property type="term" value="P:carbohydrate metabolic process"/>
    <property type="evidence" value="ECO:0007669"/>
    <property type="project" value="InterPro"/>
</dbReference>